<evidence type="ECO:0000313" key="1">
    <source>
        <dbReference type="EMBL" id="GGU94067.1"/>
    </source>
</evidence>
<protein>
    <submittedName>
        <fullName evidence="1">Uncharacterized protein</fullName>
    </submittedName>
</protein>
<gene>
    <name evidence="1" type="ORF">GCM10010211_71460</name>
</gene>
<name>A0ABQ2VP60_9ACTN</name>
<comment type="caution">
    <text evidence="1">The sequence shown here is derived from an EMBL/GenBank/DDBJ whole genome shotgun (WGS) entry which is preliminary data.</text>
</comment>
<organism evidence="1 2">
    <name type="scientific">Streptomyces albospinus</name>
    <dbReference type="NCBI Taxonomy" id="285515"/>
    <lineage>
        <taxon>Bacteria</taxon>
        <taxon>Bacillati</taxon>
        <taxon>Actinomycetota</taxon>
        <taxon>Actinomycetes</taxon>
        <taxon>Kitasatosporales</taxon>
        <taxon>Streptomycetaceae</taxon>
        <taxon>Streptomyces</taxon>
    </lineage>
</organism>
<evidence type="ECO:0000313" key="2">
    <source>
        <dbReference type="Proteomes" id="UP000654471"/>
    </source>
</evidence>
<dbReference type="EMBL" id="BMRP01000044">
    <property type="protein sequence ID" value="GGU94067.1"/>
    <property type="molecule type" value="Genomic_DNA"/>
</dbReference>
<keyword evidence="2" id="KW-1185">Reference proteome</keyword>
<accession>A0ABQ2VP60</accession>
<reference evidence="2" key="1">
    <citation type="journal article" date="2019" name="Int. J. Syst. Evol. Microbiol.">
        <title>The Global Catalogue of Microorganisms (GCM) 10K type strain sequencing project: providing services to taxonomists for standard genome sequencing and annotation.</title>
        <authorList>
            <consortium name="The Broad Institute Genomics Platform"/>
            <consortium name="The Broad Institute Genome Sequencing Center for Infectious Disease"/>
            <person name="Wu L."/>
            <person name="Ma J."/>
        </authorList>
    </citation>
    <scope>NUCLEOTIDE SEQUENCE [LARGE SCALE GENOMIC DNA]</scope>
    <source>
        <strain evidence="2">JCM 3399</strain>
    </source>
</reference>
<proteinExistence type="predicted"/>
<sequence>MAAAAADVAEREGVIDVTCEVRPRVGKVRMRQQLLGVPTCRQVRPEVAAEPTAGQLAAQEAGDHFVLTAHTQ</sequence>
<dbReference type="Proteomes" id="UP000654471">
    <property type="component" value="Unassembled WGS sequence"/>
</dbReference>